<dbReference type="PROSITE" id="PS00217">
    <property type="entry name" value="SUGAR_TRANSPORT_2"/>
    <property type="match status" value="1"/>
</dbReference>
<dbReference type="InterPro" id="IPR036259">
    <property type="entry name" value="MFS_trans_sf"/>
</dbReference>
<name>A0AA38HDW4_9TREE</name>
<evidence type="ECO:0000256" key="1">
    <source>
        <dbReference type="ARBA" id="ARBA00004141"/>
    </source>
</evidence>
<feature type="transmembrane region" description="Helical" evidence="9">
    <location>
        <begin position="137"/>
        <end position="157"/>
    </location>
</feature>
<dbReference type="InterPro" id="IPR005829">
    <property type="entry name" value="Sugar_transporter_CS"/>
</dbReference>
<feature type="transmembrane region" description="Helical" evidence="9">
    <location>
        <begin position="294"/>
        <end position="314"/>
    </location>
</feature>
<keyword evidence="11" id="KW-0762">Sugar transport</keyword>
<dbReference type="Pfam" id="PF00083">
    <property type="entry name" value="Sugar_tr"/>
    <property type="match status" value="1"/>
</dbReference>
<feature type="transmembrane region" description="Helical" evidence="9">
    <location>
        <begin position="323"/>
        <end position="342"/>
    </location>
</feature>
<feature type="transmembrane region" description="Helical" evidence="9">
    <location>
        <begin position="49"/>
        <end position="69"/>
    </location>
</feature>
<dbReference type="NCBIfam" id="TIGR00879">
    <property type="entry name" value="SP"/>
    <property type="match status" value="1"/>
</dbReference>
<accession>A0AA38HDW4</accession>
<evidence type="ECO:0000256" key="7">
    <source>
        <dbReference type="ARBA" id="ARBA00049119"/>
    </source>
</evidence>
<comment type="caution">
    <text evidence="11">The sequence shown here is derived from an EMBL/GenBank/DDBJ whole genome shotgun (WGS) entry which is preliminary data.</text>
</comment>
<feature type="transmembrane region" description="Helical" evidence="9">
    <location>
        <begin position="169"/>
        <end position="190"/>
    </location>
</feature>
<keyword evidence="4 9" id="KW-0812">Transmembrane</keyword>
<feature type="transmembrane region" description="Helical" evidence="9">
    <location>
        <begin position="7"/>
        <end position="29"/>
    </location>
</feature>
<comment type="similarity">
    <text evidence="2 8">Belongs to the major facilitator superfamily. Sugar transporter (TC 2.A.1.1) family.</text>
</comment>
<dbReference type="RefSeq" id="XP_052948405.1">
    <property type="nucleotide sequence ID" value="XM_053086552.1"/>
</dbReference>
<dbReference type="PANTHER" id="PTHR48022">
    <property type="entry name" value="PLASTIDIC GLUCOSE TRANSPORTER 4"/>
    <property type="match status" value="1"/>
</dbReference>
<keyword evidence="12" id="KW-1185">Reference proteome</keyword>
<dbReference type="GO" id="GO:0005351">
    <property type="term" value="F:carbohydrate:proton symporter activity"/>
    <property type="evidence" value="ECO:0007669"/>
    <property type="project" value="TreeGrafter"/>
</dbReference>
<feature type="transmembrane region" description="Helical" evidence="9">
    <location>
        <begin position="81"/>
        <end position="99"/>
    </location>
</feature>
<dbReference type="InterPro" id="IPR020846">
    <property type="entry name" value="MFS_dom"/>
</dbReference>
<dbReference type="GeneID" id="77725753"/>
<evidence type="ECO:0000256" key="8">
    <source>
        <dbReference type="RuleBase" id="RU003346"/>
    </source>
</evidence>
<comment type="catalytic activity">
    <reaction evidence="7">
        <text>myo-inositol(out) + H(+)(out) = myo-inositol(in) + H(+)(in)</text>
        <dbReference type="Rhea" id="RHEA:60364"/>
        <dbReference type="ChEBI" id="CHEBI:15378"/>
        <dbReference type="ChEBI" id="CHEBI:17268"/>
    </reaction>
</comment>
<evidence type="ECO:0000256" key="9">
    <source>
        <dbReference type="SAM" id="Phobius"/>
    </source>
</evidence>
<dbReference type="Proteomes" id="UP001164286">
    <property type="component" value="Unassembled WGS sequence"/>
</dbReference>
<dbReference type="GO" id="GO:0016020">
    <property type="term" value="C:membrane"/>
    <property type="evidence" value="ECO:0007669"/>
    <property type="project" value="UniProtKB-SubCell"/>
</dbReference>
<reference evidence="11" key="1">
    <citation type="journal article" date="2022" name="G3 (Bethesda)">
        <title>High quality genome of the basidiomycete yeast Dioszegia hungarica PDD-24b-2 isolated from cloud water.</title>
        <authorList>
            <person name="Jarrige D."/>
            <person name="Haridas S."/>
            <person name="Bleykasten-Grosshans C."/>
            <person name="Joly M."/>
            <person name="Nadalig T."/>
            <person name="Sancelme M."/>
            <person name="Vuilleumier S."/>
            <person name="Grigoriev I.V."/>
            <person name="Amato P."/>
            <person name="Bringel F."/>
        </authorList>
    </citation>
    <scope>NUCLEOTIDE SEQUENCE</scope>
    <source>
        <strain evidence="11">PDD-24b-2</strain>
    </source>
</reference>
<feature type="transmembrane region" description="Helical" evidence="9">
    <location>
        <begin position="260"/>
        <end position="282"/>
    </location>
</feature>
<dbReference type="PRINTS" id="PR00171">
    <property type="entry name" value="SUGRTRNSPORT"/>
</dbReference>
<keyword evidence="6 9" id="KW-0472">Membrane</keyword>
<evidence type="ECO:0000259" key="10">
    <source>
        <dbReference type="PROSITE" id="PS50850"/>
    </source>
</evidence>
<keyword evidence="3 8" id="KW-0813">Transport</keyword>
<evidence type="ECO:0000256" key="6">
    <source>
        <dbReference type="ARBA" id="ARBA00023136"/>
    </source>
</evidence>
<dbReference type="InterPro" id="IPR003663">
    <property type="entry name" value="Sugar/inositol_transpt"/>
</dbReference>
<dbReference type="InterPro" id="IPR005828">
    <property type="entry name" value="MFS_sugar_transport-like"/>
</dbReference>
<proteinExistence type="inferred from homology"/>
<dbReference type="AlphaFoldDB" id="A0AA38HDW4"/>
<dbReference type="FunFam" id="1.20.1250.20:FF:000090">
    <property type="entry name" value="MFS sugar transporter, putative"/>
    <property type="match status" value="1"/>
</dbReference>
<sequence>MLQGPALLYTVTLLTALGFMLIGYDNGVMGGVINNPPFQETFGNPSPTLLGTIVAIYEIGCFVGALLCAAIGEPLGRKKSILIGVVLMLAGTAFQAAISSTGGMIAARIVSGLGMGFLNSTMPVLQAEVSPKAARGRFVCFQLTLLNAGIMIAYWVGYGFTPVDGSKAWRIPVALQAIFQVPILILVLIVPESPRWLASHGRAEESLSVLARLQGKPETHHDVLAQHQSIQDVVALEASIGSGKWRNLLKNDSVKSRRRLLIACSIQFFQQIGGINALIYYAGNFFALVSDSPALIAGALFTWFFVASFIPWFLIDSLGRRKLLLICIAGMAICFAAETGLVSKVQSDPGNKGAGIGATAFLFLYMALFTTGFQAVVWVYPSEILPLFLRQKGSAISTACNWITNYAIVQMTLPALDALGYKFYIIFAVINASFLPPIYFFYPETKGLSLEAVDELFMGRAVEHTEDPVYESKGGATAHLDHEGRHDSGDLDVKV</sequence>
<evidence type="ECO:0000256" key="5">
    <source>
        <dbReference type="ARBA" id="ARBA00022989"/>
    </source>
</evidence>
<protein>
    <submittedName>
        <fullName evidence="11">Sugar transporter STL1</fullName>
    </submittedName>
</protein>
<evidence type="ECO:0000256" key="3">
    <source>
        <dbReference type="ARBA" id="ARBA00022448"/>
    </source>
</evidence>
<gene>
    <name evidence="11" type="ORF">MKK02DRAFT_22345</name>
</gene>
<evidence type="ECO:0000313" key="12">
    <source>
        <dbReference type="Proteomes" id="UP001164286"/>
    </source>
</evidence>
<comment type="subcellular location">
    <subcellularLocation>
        <location evidence="1">Membrane</location>
        <topology evidence="1">Multi-pass membrane protein</topology>
    </subcellularLocation>
</comment>
<feature type="transmembrane region" description="Helical" evidence="9">
    <location>
        <begin position="105"/>
        <end position="125"/>
    </location>
</feature>
<feature type="transmembrane region" description="Helical" evidence="9">
    <location>
        <begin position="354"/>
        <end position="380"/>
    </location>
</feature>
<organism evidence="11 12">
    <name type="scientific">Dioszegia hungarica</name>
    <dbReference type="NCBI Taxonomy" id="4972"/>
    <lineage>
        <taxon>Eukaryota</taxon>
        <taxon>Fungi</taxon>
        <taxon>Dikarya</taxon>
        <taxon>Basidiomycota</taxon>
        <taxon>Agaricomycotina</taxon>
        <taxon>Tremellomycetes</taxon>
        <taxon>Tremellales</taxon>
        <taxon>Bulleribasidiaceae</taxon>
        <taxon>Dioszegia</taxon>
    </lineage>
</organism>
<evidence type="ECO:0000256" key="4">
    <source>
        <dbReference type="ARBA" id="ARBA00022692"/>
    </source>
</evidence>
<dbReference type="PROSITE" id="PS50850">
    <property type="entry name" value="MFS"/>
    <property type="match status" value="1"/>
</dbReference>
<evidence type="ECO:0000313" key="11">
    <source>
        <dbReference type="EMBL" id="KAI9638628.1"/>
    </source>
</evidence>
<dbReference type="PANTHER" id="PTHR48022:SF28">
    <property type="entry name" value="MAJOR FACILITATOR SUPERFAMILY (MFS) PROFILE DOMAIN-CONTAINING PROTEIN-RELATED"/>
    <property type="match status" value="1"/>
</dbReference>
<keyword evidence="5 9" id="KW-1133">Transmembrane helix</keyword>
<evidence type="ECO:0000256" key="2">
    <source>
        <dbReference type="ARBA" id="ARBA00010992"/>
    </source>
</evidence>
<dbReference type="InterPro" id="IPR050360">
    <property type="entry name" value="MFS_Sugar_Transporters"/>
</dbReference>
<dbReference type="SUPFAM" id="SSF103473">
    <property type="entry name" value="MFS general substrate transporter"/>
    <property type="match status" value="1"/>
</dbReference>
<feature type="domain" description="Major facilitator superfamily (MFS) profile" evidence="10">
    <location>
        <begin position="11"/>
        <end position="446"/>
    </location>
</feature>
<dbReference type="EMBL" id="JAKWFO010000003">
    <property type="protein sequence ID" value="KAI9638628.1"/>
    <property type="molecule type" value="Genomic_DNA"/>
</dbReference>
<feature type="transmembrane region" description="Helical" evidence="9">
    <location>
        <begin position="421"/>
        <end position="442"/>
    </location>
</feature>
<dbReference type="Gene3D" id="1.20.1250.20">
    <property type="entry name" value="MFS general substrate transporter like domains"/>
    <property type="match status" value="1"/>
</dbReference>